<organism evidence="1 2">
    <name type="scientific">Suillus luteus UH-Slu-Lm8-n1</name>
    <dbReference type="NCBI Taxonomy" id="930992"/>
    <lineage>
        <taxon>Eukaryota</taxon>
        <taxon>Fungi</taxon>
        <taxon>Dikarya</taxon>
        <taxon>Basidiomycota</taxon>
        <taxon>Agaricomycotina</taxon>
        <taxon>Agaricomycetes</taxon>
        <taxon>Agaricomycetidae</taxon>
        <taxon>Boletales</taxon>
        <taxon>Suillineae</taxon>
        <taxon>Suillaceae</taxon>
        <taxon>Suillus</taxon>
    </lineage>
</organism>
<dbReference type="EMBL" id="KN835303">
    <property type="protein sequence ID" value="KIK40416.1"/>
    <property type="molecule type" value="Genomic_DNA"/>
</dbReference>
<evidence type="ECO:0000313" key="2">
    <source>
        <dbReference type="Proteomes" id="UP000054485"/>
    </source>
</evidence>
<name>A0A0D0AFD7_9AGAM</name>
<proteinExistence type="predicted"/>
<dbReference type="Proteomes" id="UP000054485">
    <property type="component" value="Unassembled WGS sequence"/>
</dbReference>
<evidence type="ECO:0000313" key="1">
    <source>
        <dbReference type="EMBL" id="KIK40416.1"/>
    </source>
</evidence>
<dbReference type="HOGENOM" id="CLU_2265494_0_0_1"/>
<gene>
    <name evidence="1" type="ORF">CY34DRAFT_269293</name>
</gene>
<reference evidence="2" key="2">
    <citation type="submission" date="2015-01" db="EMBL/GenBank/DDBJ databases">
        <title>Evolutionary Origins and Diversification of the Mycorrhizal Mutualists.</title>
        <authorList>
            <consortium name="DOE Joint Genome Institute"/>
            <consortium name="Mycorrhizal Genomics Consortium"/>
            <person name="Kohler A."/>
            <person name="Kuo A."/>
            <person name="Nagy L.G."/>
            <person name="Floudas D."/>
            <person name="Copeland A."/>
            <person name="Barry K.W."/>
            <person name="Cichocki N."/>
            <person name="Veneault-Fourrey C."/>
            <person name="LaButti K."/>
            <person name="Lindquist E.A."/>
            <person name="Lipzen A."/>
            <person name="Lundell T."/>
            <person name="Morin E."/>
            <person name="Murat C."/>
            <person name="Riley R."/>
            <person name="Ohm R."/>
            <person name="Sun H."/>
            <person name="Tunlid A."/>
            <person name="Henrissat B."/>
            <person name="Grigoriev I.V."/>
            <person name="Hibbett D.S."/>
            <person name="Martin F."/>
        </authorList>
    </citation>
    <scope>NUCLEOTIDE SEQUENCE [LARGE SCALE GENOMIC DNA]</scope>
    <source>
        <strain evidence="2">UH-Slu-Lm8-n1</strain>
    </source>
</reference>
<dbReference type="AlphaFoldDB" id="A0A0D0AFD7"/>
<dbReference type="InParanoid" id="A0A0D0AFD7"/>
<protein>
    <submittedName>
        <fullName evidence="1">Uncharacterized protein</fullName>
    </submittedName>
</protein>
<accession>A0A0D0AFD7</accession>
<sequence length="103" mass="11211">MTHVREPSSSFGDKQKFFDDTQQPELFWGEVLLSCAESAFPLVSQWLKRLPATTVPFFAVGVVGAGRTGFRMGLWGIFSAQAKVAAFGPSRAETSRGSVVNLI</sequence>
<reference evidence="1 2" key="1">
    <citation type="submission" date="2014-04" db="EMBL/GenBank/DDBJ databases">
        <authorList>
            <consortium name="DOE Joint Genome Institute"/>
            <person name="Kuo A."/>
            <person name="Ruytinx J."/>
            <person name="Rineau F."/>
            <person name="Colpaert J."/>
            <person name="Kohler A."/>
            <person name="Nagy L.G."/>
            <person name="Floudas D."/>
            <person name="Copeland A."/>
            <person name="Barry K.W."/>
            <person name="Cichocki N."/>
            <person name="Veneault-Fourrey C."/>
            <person name="LaButti K."/>
            <person name="Lindquist E.A."/>
            <person name="Lipzen A."/>
            <person name="Lundell T."/>
            <person name="Morin E."/>
            <person name="Murat C."/>
            <person name="Sun H."/>
            <person name="Tunlid A."/>
            <person name="Henrissat B."/>
            <person name="Grigoriev I.V."/>
            <person name="Hibbett D.S."/>
            <person name="Martin F."/>
            <person name="Nordberg H.P."/>
            <person name="Cantor M.N."/>
            <person name="Hua S.X."/>
        </authorList>
    </citation>
    <scope>NUCLEOTIDE SEQUENCE [LARGE SCALE GENOMIC DNA]</scope>
    <source>
        <strain evidence="1 2">UH-Slu-Lm8-n1</strain>
    </source>
</reference>
<keyword evidence="2" id="KW-1185">Reference proteome</keyword>